<name>A0A1L3LIK3_9HYPH</name>
<dbReference type="Proteomes" id="UP000182306">
    <property type="component" value="Chromosome"/>
</dbReference>
<dbReference type="EMBL" id="CP013107">
    <property type="protein sequence ID" value="APG89952.1"/>
    <property type="molecule type" value="Genomic_DNA"/>
</dbReference>
<gene>
    <name evidence="1" type="ORF">SAMCFNEI73_Ch0626</name>
</gene>
<evidence type="ECO:0000313" key="2">
    <source>
        <dbReference type="Proteomes" id="UP000182306"/>
    </source>
</evidence>
<keyword evidence="2" id="KW-1185">Reference proteome</keyword>
<dbReference type="STRING" id="194963.SAMCFNEI73_Ch0626"/>
<proteinExistence type="predicted"/>
<organism evidence="1 2">
    <name type="scientific">Sinorhizobium americanum</name>
    <dbReference type="NCBI Taxonomy" id="194963"/>
    <lineage>
        <taxon>Bacteria</taxon>
        <taxon>Pseudomonadati</taxon>
        <taxon>Pseudomonadota</taxon>
        <taxon>Alphaproteobacteria</taxon>
        <taxon>Hyphomicrobiales</taxon>
        <taxon>Rhizobiaceae</taxon>
        <taxon>Sinorhizobium/Ensifer group</taxon>
        <taxon>Sinorhizobium</taxon>
    </lineage>
</organism>
<evidence type="ECO:0000313" key="1">
    <source>
        <dbReference type="EMBL" id="APG89952.1"/>
    </source>
</evidence>
<dbReference type="KEGG" id="same:SAMCFNEI73_Ch0626"/>
<reference evidence="1 2" key="1">
    <citation type="submission" date="2015-10" db="EMBL/GenBank/DDBJ databases">
        <title>Genomic differences between typical nodule nitrogen-fixing rhizobial strains and those coming from bean seeds.</title>
        <authorList>
            <person name="Peralta H."/>
            <person name="Aguilar-Vera A."/>
            <person name="Diaz R."/>
            <person name="Mora Y."/>
            <person name="Martinez-Batallar G."/>
            <person name="Salazar E."/>
            <person name="Vargas-Lagunas C."/>
            <person name="Encarnacion S."/>
            <person name="Girard L."/>
            <person name="Mora J."/>
        </authorList>
    </citation>
    <scope>NUCLEOTIDE SEQUENCE [LARGE SCALE GENOMIC DNA]</scope>
    <source>
        <strain evidence="1 2">CFNEI 73</strain>
    </source>
</reference>
<sequence length="43" mass="5084">MRSYRTAIRTMSEPNESAAMRLRSTFIMCIVICVDPCPRFQWD</sequence>
<protein>
    <submittedName>
        <fullName evidence="1">Uncharacterized protein</fullName>
    </submittedName>
</protein>
<accession>A0A1L3LIK3</accession>
<dbReference type="AlphaFoldDB" id="A0A1L3LIK3"/>